<organism evidence="1 2">
    <name type="scientific">Thermosulfuriphilus ammonigenes</name>
    <dbReference type="NCBI Taxonomy" id="1936021"/>
    <lineage>
        <taxon>Bacteria</taxon>
        <taxon>Pseudomonadati</taxon>
        <taxon>Thermodesulfobacteriota</taxon>
        <taxon>Thermodesulfobacteria</taxon>
        <taxon>Thermodesulfobacteriales</taxon>
        <taxon>Thermodesulfobacteriaceae</taxon>
        <taxon>Thermosulfuriphilus</taxon>
    </lineage>
</organism>
<dbReference type="Proteomes" id="UP000502179">
    <property type="component" value="Chromosome"/>
</dbReference>
<protein>
    <submittedName>
        <fullName evidence="1">Uncharacterized protein</fullName>
    </submittedName>
</protein>
<dbReference type="RefSeq" id="WP_166031352.1">
    <property type="nucleotide sequence ID" value="NZ_CP048877.1"/>
</dbReference>
<evidence type="ECO:0000313" key="2">
    <source>
        <dbReference type="Proteomes" id="UP000502179"/>
    </source>
</evidence>
<keyword evidence="2" id="KW-1185">Reference proteome</keyword>
<dbReference type="EMBL" id="CP048877">
    <property type="protein sequence ID" value="QIJ71130.1"/>
    <property type="molecule type" value="Genomic_DNA"/>
</dbReference>
<evidence type="ECO:0000313" key="1">
    <source>
        <dbReference type="EMBL" id="QIJ71130.1"/>
    </source>
</evidence>
<reference evidence="1 2" key="1">
    <citation type="submission" date="2020-02" db="EMBL/GenBank/DDBJ databases">
        <title>Genome analysis of Thermosulfuriphilus ammonigenes ST65T, an anaerobic thermophilic chemolithoautotrophic bacterium isolated from a deep-sea hydrothermal vent.</title>
        <authorList>
            <person name="Slobodkina G."/>
            <person name="Allioux M."/>
            <person name="Merkel A."/>
            <person name="Alain K."/>
            <person name="Jebbar M."/>
            <person name="Slobodkin A."/>
        </authorList>
    </citation>
    <scope>NUCLEOTIDE SEQUENCE [LARGE SCALE GENOMIC DNA]</scope>
    <source>
        <strain evidence="1 2">ST65</strain>
    </source>
</reference>
<name>A0A6G7PU35_9BACT</name>
<accession>A0A6G7PU35</accession>
<dbReference type="KEGG" id="tav:G4V39_02060"/>
<dbReference type="AlphaFoldDB" id="A0A6G7PU35"/>
<sequence length="103" mass="11882">MKFEFDKQIVRFIPETKEEEAALDRLWKYLVECEGESRKLVPLGIYMPGTSTEAQFQVEGYVMTQSPSQETVRYYCPVCNRYEEIPAGSEPPVCCNQPMVAMD</sequence>
<proteinExistence type="predicted"/>
<gene>
    <name evidence="1" type="ORF">G4V39_02060</name>
</gene>